<evidence type="ECO:0000256" key="1">
    <source>
        <dbReference type="SAM" id="SignalP"/>
    </source>
</evidence>
<feature type="chain" id="PRO_5041643690" evidence="1">
    <location>
        <begin position="30"/>
        <end position="219"/>
    </location>
</feature>
<keyword evidence="1" id="KW-0732">Signal</keyword>
<feature type="signal peptide" evidence="1">
    <location>
        <begin position="1"/>
        <end position="29"/>
    </location>
</feature>
<organism evidence="2">
    <name type="scientific">Thermoleptolyngbya oregonensis NK1-22</name>
    <dbReference type="NCBI Taxonomy" id="2547457"/>
    <lineage>
        <taxon>Bacteria</taxon>
        <taxon>Bacillati</taxon>
        <taxon>Cyanobacteriota</taxon>
        <taxon>Cyanophyceae</taxon>
        <taxon>Oculatellales</taxon>
        <taxon>Oculatellaceae</taxon>
        <taxon>Thermoleptolyngbya</taxon>
    </lineage>
</organism>
<name>A0AA96Y4Y5_9CYAN</name>
<reference evidence="2" key="1">
    <citation type="submission" date="2020-05" db="EMBL/GenBank/DDBJ databases">
        <authorList>
            <person name="Zhu T."/>
            <person name="Keshari N."/>
            <person name="Lu X."/>
        </authorList>
    </citation>
    <scope>NUCLEOTIDE SEQUENCE</scope>
    <source>
        <strain evidence="2">NK1-22</strain>
    </source>
</reference>
<dbReference type="KEGG" id="tog:HNI00_14035"/>
<proteinExistence type="predicted"/>
<dbReference type="AlphaFoldDB" id="A0AA96Y4Y5"/>
<dbReference type="EMBL" id="CP053540">
    <property type="protein sequence ID" value="WOB44146.1"/>
    <property type="molecule type" value="Genomic_DNA"/>
</dbReference>
<accession>A0AA96Y4Y5</accession>
<sequence>MNLRHLGFQTLLLGTAITASVVASAPAQAVALFGSIGLTGSSMVTPNGVTFLTDTVNIASGNFTGLLNSDTATLKPLVFTPALGTNPAAGIYSNRGVAALPSFIDFGTVTIGATTATLTFDLDEVSNAVTTIVKSPVFGISHNINPLTGKFNFNGQTIAAGFLQASVSGSGANAASTYQITLSTQPIPTPALLPGLMAMGAAALRKRREAEEETLDAEV</sequence>
<evidence type="ECO:0000313" key="2">
    <source>
        <dbReference type="EMBL" id="WOB44146.1"/>
    </source>
</evidence>
<gene>
    <name evidence="2" type="ORF">HNI00_14035</name>
</gene>
<dbReference type="NCBIfam" id="NF033465">
    <property type="entry name" value="PTPA-CTERM"/>
    <property type="match status" value="1"/>
</dbReference>
<dbReference type="RefSeq" id="WP_316787169.1">
    <property type="nucleotide sequence ID" value="NZ_CP053540.1"/>
</dbReference>
<protein>
    <submittedName>
        <fullName evidence="2">PTPA-CTERM sorting domain-containing protein</fullName>
    </submittedName>
</protein>